<dbReference type="InterPro" id="IPR051533">
    <property type="entry name" value="WaaL-like"/>
</dbReference>
<dbReference type="PANTHER" id="PTHR37422">
    <property type="entry name" value="TEICHURONIC ACID BIOSYNTHESIS PROTEIN TUAE"/>
    <property type="match status" value="1"/>
</dbReference>
<evidence type="ECO:0008006" key="4">
    <source>
        <dbReference type="Google" id="ProtNLM"/>
    </source>
</evidence>
<dbReference type="InParanoid" id="A0A1Y2PAG8"/>
<dbReference type="AlphaFoldDB" id="A0A1Y2PAG8"/>
<organism evidence="2 3">
    <name type="scientific">Tenacibaculum holothuriorum</name>
    <dbReference type="NCBI Taxonomy" id="1635173"/>
    <lineage>
        <taxon>Bacteria</taxon>
        <taxon>Pseudomonadati</taxon>
        <taxon>Bacteroidota</taxon>
        <taxon>Flavobacteriia</taxon>
        <taxon>Flavobacteriales</taxon>
        <taxon>Flavobacteriaceae</taxon>
        <taxon>Tenacibaculum</taxon>
    </lineage>
</organism>
<dbReference type="OrthoDB" id="787277at2"/>
<accession>A0A1Y2PAG8</accession>
<feature type="transmembrane region" description="Helical" evidence="1">
    <location>
        <begin position="148"/>
        <end position="169"/>
    </location>
</feature>
<gene>
    <name evidence="2" type="ORF">WH52_13225</name>
</gene>
<sequence>MKLSLKKIWAILFIISIIIQREIASIEVNTVILTVFTIFFLIINKGKILRQDLELLSFLVIIILIGIISALFNKPTTYDFIRDLIYFTKPLILILLGYFTARSINDWRIIIKTIIYLGFTYAIYHILHTIIFTDFSNTSVANIRKINGLSNVIEVYAIALVILGLKTPFFNVIKGKNSKTIILTTLVLSFILYFSRTMFVSLIFLILGVLNYLKLNKKGLKYLAITAIFFIGLYAYLFSIEIKRNGDTIDGFLYKLKIAPSEIFSPKINLNDHAQLWDHWRAYEAYCAFQSLNQTPVSYFNGKGLGALVDLKFAAPLSSDGNIRYIPILHNGYVFVLYKTGIIGLILYLIFLVYLYYQAYRKTKSIEVKTFGNILSATAFYLIFSSLIITGLYNLKEETAILLGVFLYLKTSSVLKRKYENRNHWN</sequence>
<proteinExistence type="predicted"/>
<dbReference type="RefSeq" id="WP_086031447.1">
    <property type="nucleotide sequence ID" value="NZ_LAPZ01000015.1"/>
</dbReference>
<feature type="transmembrane region" description="Helical" evidence="1">
    <location>
        <begin position="55"/>
        <end position="72"/>
    </location>
</feature>
<feature type="transmembrane region" description="Helical" evidence="1">
    <location>
        <begin position="336"/>
        <end position="359"/>
    </location>
</feature>
<evidence type="ECO:0000256" key="1">
    <source>
        <dbReference type="SAM" id="Phobius"/>
    </source>
</evidence>
<feature type="transmembrane region" description="Helical" evidence="1">
    <location>
        <begin position="222"/>
        <end position="240"/>
    </location>
</feature>
<keyword evidence="1" id="KW-1133">Transmembrane helix</keyword>
<dbReference type="EMBL" id="LAPZ01000015">
    <property type="protein sequence ID" value="OSY87021.1"/>
    <property type="molecule type" value="Genomic_DNA"/>
</dbReference>
<name>A0A1Y2PAG8_9FLAO</name>
<dbReference type="PANTHER" id="PTHR37422:SF13">
    <property type="entry name" value="LIPOPOLYSACCHARIDE BIOSYNTHESIS PROTEIN PA4999-RELATED"/>
    <property type="match status" value="1"/>
</dbReference>
<feature type="transmembrane region" description="Helical" evidence="1">
    <location>
        <begin position="107"/>
        <end position="127"/>
    </location>
</feature>
<dbReference type="Proteomes" id="UP000194221">
    <property type="component" value="Unassembled WGS sequence"/>
</dbReference>
<keyword evidence="3" id="KW-1185">Reference proteome</keyword>
<keyword evidence="1" id="KW-0812">Transmembrane</keyword>
<reference evidence="2 3" key="1">
    <citation type="submission" date="2015-03" db="EMBL/GenBank/DDBJ databases">
        <title>Genome sequence of Tenacibaculum sp. S2-2, isolated from intestinal microbiota of sea cucumber, Apostichopus japonicas.</title>
        <authorList>
            <person name="Shao Z."/>
            <person name="Wang L."/>
            <person name="Li X."/>
        </authorList>
    </citation>
    <scope>NUCLEOTIDE SEQUENCE [LARGE SCALE GENOMIC DNA]</scope>
    <source>
        <strain evidence="2 3">S2-2</strain>
    </source>
</reference>
<feature type="transmembrane region" description="Helical" evidence="1">
    <location>
        <begin position="12"/>
        <end position="43"/>
    </location>
</feature>
<protein>
    <recommendedName>
        <fullName evidence="4">O-antigen polymerase</fullName>
    </recommendedName>
</protein>
<feature type="transmembrane region" description="Helical" evidence="1">
    <location>
        <begin position="371"/>
        <end position="393"/>
    </location>
</feature>
<evidence type="ECO:0000313" key="2">
    <source>
        <dbReference type="EMBL" id="OSY87021.1"/>
    </source>
</evidence>
<feature type="transmembrane region" description="Helical" evidence="1">
    <location>
        <begin position="84"/>
        <end position="101"/>
    </location>
</feature>
<comment type="caution">
    <text evidence="2">The sequence shown here is derived from an EMBL/GenBank/DDBJ whole genome shotgun (WGS) entry which is preliminary data.</text>
</comment>
<keyword evidence="1" id="KW-0472">Membrane</keyword>
<dbReference type="STRING" id="1635173.WH52_13225"/>
<evidence type="ECO:0000313" key="3">
    <source>
        <dbReference type="Proteomes" id="UP000194221"/>
    </source>
</evidence>
<feature type="transmembrane region" description="Helical" evidence="1">
    <location>
        <begin position="181"/>
        <end position="210"/>
    </location>
</feature>